<sequence length="351" mass="38730">MVRKNSFGSFSMNSKLFWVIFVVFVIAAVYLYKKSQSPFGSAPGSPLYSTQPNAFALSFDKTVNGKEFIIEKSSNYTLTIDKEGNRTIPSISLSNNSTPVYTVIVDKNTLNYFNPNNVFESSPLTPLSVNTIYVQYKNNVSLYVRIATVGSIENFKNSTVSIRPGVSAFIGSDGKVTEQTDAKSPSPQTPQISDSTKQSEFFPLFFKNTIAVYSLQANNNYRLTTDPEGKNEVPLATGNFTNGAYAIFQMDKQIYSGKVQQNPTNPIDFNNKIAATVPCLYIQYIKPFDLTIGVYPKIVTGGVTLIDYSNNSGQGKKVTILSKNFIKNNAATLDSSTLKVDTYTNIKKTLV</sequence>
<accession>A0A6C0AZ48</accession>
<reference evidence="3" key="1">
    <citation type="journal article" date="2020" name="Nature">
        <title>Giant virus diversity and host interactions through global metagenomics.</title>
        <authorList>
            <person name="Schulz F."/>
            <person name="Roux S."/>
            <person name="Paez-Espino D."/>
            <person name="Jungbluth S."/>
            <person name="Walsh D.A."/>
            <person name="Denef V.J."/>
            <person name="McMahon K.D."/>
            <person name="Konstantinidis K.T."/>
            <person name="Eloe-Fadrosh E.A."/>
            <person name="Kyrpides N.C."/>
            <person name="Woyke T."/>
        </authorList>
    </citation>
    <scope>NUCLEOTIDE SEQUENCE</scope>
    <source>
        <strain evidence="3">GVMAG-M-3300009182-67</strain>
    </source>
</reference>
<feature type="transmembrane region" description="Helical" evidence="2">
    <location>
        <begin position="12"/>
        <end position="32"/>
    </location>
</feature>
<name>A0A6C0AZ48_9ZZZZ</name>
<evidence type="ECO:0000313" key="3">
    <source>
        <dbReference type="EMBL" id="QHS85076.1"/>
    </source>
</evidence>
<dbReference type="EMBL" id="MN739040">
    <property type="protein sequence ID" value="QHS85076.1"/>
    <property type="molecule type" value="Genomic_DNA"/>
</dbReference>
<dbReference type="AlphaFoldDB" id="A0A6C0AZ48"/>
<organism evidence="3">
    <name type="scientific">viral metagenome</name>
    <dbReference type="NCBI Taxonomy" id="1070528"/>
    <lineage>
        <taxon>unclassified sequences</taxon>
        <taxon>metagenomes</taxon>
        <taxon>organismal metagenomes</taxon>
    </lineage>
</organism>
<keyword evidence="2" id="KW-0812">Transmembrane</keyword>
<evidence type="ECO:0000256" key="2">
    <source>
        <dbReference type="SAM" id="Phobius"/>
    </source>
</evidence>
<feature type="compositionally biased region" description="Polar residues" evidence="1">
    <location>
        <begin position="182"/>
        <end position="196"/>
    </location>
</feature>
<feature type="region of interest" description="Disordered" evidence="1">
    <location>
        <begin position="174"/>
        <end position="196"/>
    </location>
</feature>
<keyword evidence="2" id="KW-0472">Membrane</keyword>
<evidence type="ECO:0000256" key="1">
    <source>
        <dbReference type="SAM" id="MobiDB-lite"/>
    </source>
</evidence>
<protein>
    <submittedName>
        <fullName evidence="3">Uncharacterized protein</fullName>
    </submittedName>
</protein>
<proteinExistence type="predicted"/>
<keyword evidence="2" id="KW-1133">Transmembrane helix</keyword>